<feature type="transmembrane region" description="Helical" evidence="2">
    <location>
        <begin position="99"/>
        <end position="121"/>
    </location>
</feature>
<evidence type="ECO:0000256" key="1">
    <source>
        <dbReference type="SAM" id="MobiDB-lite"/>
    </source>
</evidence>
<feature type="compositionally biased region" description="Basic and acidic residues" evidence="1">
    <location>
        <begin position="1"/>
        <end position="14"/>
    </location>
</feature>
<keyword evidence="2" id="KW-0472">Membrane</keyword>
<accession>A0A4Q2KFC4</accession>
<dbReference type="EMBL" id="SDOZ01000002">
    <property type="protein sequence ID" value="RXZ61973.1"/>
    <property type="molecule type" value="Genomic_DNA"/>
</dbReference>
<keyword evidence="2" id="KW-0812">Transmembrane</keyword>
<dbReference type="Proteomes" id="UP000291269">
    <property type="component" value="Unassembled WGS sequence"/>
</dbReference>
<evidence type="ECO:0000256" key="2">
    <source>
        <dbReference type="SAM" id="Phobius"/>
    </source>
</evidence>
<proteinExistence type="predicted"/>
<feature type="transmembrane region" description="Helical" evidence="2">
    <location>
        <begin position="133"/>
        <end position="155"/>
    </location>
</feature>
<sequence length="156" mass="16431">MGKGKKQDAPERGLPKSTKRATAAALPAPVFCLTALLLFIFMSLPVGEEQNLCYYNLQSEGLSARPMITSAVCAALLFLVSLAYILFHARAKNKNAARLTCSGICAFLCMGALTAACSLLSETGAEGYMIGPAPLLCIAFSLFAIITAAVCELFAL</sequence>
<comment type="caution">
    <text evidence="3">The sequence shown here is derived from an EMBL/GenBank/DDBJ whole genome shotgun (WGS) entry which is preliminary data.</text>
</comment>
<protein>
    <submittedName>
        <fullName evidence="3">Uncharacterized protein</fullName>
    </submittedName>
</protein>
<dbReference type="RefSeq" id="WP_129225186.1">
    <property type="nucleotide sequence ID" value="NZ_SDOZ01000002.1"/>
</dbReference>
<feature type="transmembrane region" description="Helical" evidence="2">
    <location>
        <begin position="67"/>
        <end position="87"/>
    </location>
</feature>
<reference evidence="3 4" key="1">
    <citation type="journal article" date="2019" name="Gut">
        <title>Antibiotics-induced monodominance of a novel gut bacterial order.</title>
        <authorList>
            <person name="Hildebrand F."/>
            <person name="Moitinho-Silva L."/>
            <person name="Blasche S."/>
            <person name="Jahn M.T."/>
            <person name="Gossmann T.I."/>
            <person name="Heuerta-Cepas J."/>
            <person name="Hercog R."/>
            <person name="Luetge M."/>
            <person name="Bahram M."/>
            <person name="Pryszlak A."/>
            <person name="Alves R.J."/>
            <person name="Waszak S.M."/>
            <person name="Zhu A."/>
            <person name="Ye L."/>
            <person name="Costea P.I."/>
            <person name="Aalvink S."/>
            <person name="Belzer C."/>
            <person name="Forslund S.K."/>
            <person name="Sunagawa S."/>
            <person name="Hentschel U."/>
            <person name="Merten C."/>
            <person name="Patil K.R."/>
            <person name="Benes V."/>
            <person name="Bork P."/>
        </authorList>
    </citation>
    <scope>NUCLEOTIDE SEQUENCE [LARGE SCALE GENOMIC DNA]</scope>
    <source>
        <strain evidence="3 4">HDS1380</strain>
    </source>
</reference>
<organism evidence="3 4">
    <name type="scientific">Candidatus Borkfalkia ceftriaxoniphila</name>
    <dbReference type="NCBI Taxonomy" id="2508949"/>
    <lineage>
        <taxon>Bacteria</taxon>
        <taxon>Bacillati</taxon>
        <taxon>Bacillota</taxon>
        <taxon>Clostridia</taxon>
        <taxon>Christensenellales</taxon>
        <taxon>Christensenellaceae</taxon>
        <taxon>Candidatus Borkfalkia</taxon>
    </lineage>
</organism>
<dbReference type="AlphaFoldDB" id="A0A4Q2KFC4"/>
<evidence type="ECO:0000313" key="4">
    <source>
        <dbReference type="Proteomes" id="UP000291269"/>
    </source>
</evidence>
<evidence type="ECO:0000313" key="3">
    <source>
        <dbReference type="EMBL" id="RXZ61973.1"/>
    </source>
</evidence>
<feature type="region of interest" description="Disordered" evidence="1">
    <location>
        <begin position="1"/>
        <end position="20"/>
    </location>
</feature>
<name>A0A4Q2KFC4_9FIRM</name>
<keyword evidence="4" id="KW-1185">Reference proteome</keyword>
<feature type="transmembrane region" description="Helical" evidence="2">
    <location>
        <begin position="21"/>
        <end position="47"/>
    </location>
</feature>
<gene>
    <name evidence="3" type="ORF">ESZ91_06175</name>
</gene>
<keyword evidence="2" id="KW-1133">Transmembrane helix</keyword>